<comment type="similarity">
    <text evidence="1">In the N-terminal section; belongs to the LXG family.</text>
</comment>
<dbReference type="Pfam" id="PF04740">
    <property type="entry name" value="LXG"/>
    <property type="match status" value="1"/>
</dbReference>
<dbReference type="EMBL" id="JAAIWN010000014">
    <property type="protein sequence ID" value="NEY81377.1"/>
    <property type="molecule type" value="Genomic_DNA"/>
</dbReference>
<evidence type="ECO:0000313" key="5">
    <source>
        <dbReference type="Proteomes" id="UP000472971"/>
    </source>
</evidence>
<feature type="domain" description="LXG" evidence="2">
    <location>
        <begin position="2"/>
        <end position="30"/>
    </location>
</feature>
<sequence length="30" mass="3242">MGEIERAVEGIIQLEDSLKGKGGEAITCFF</sequence>
<dbReference type="Proteomes" id="UP000472971">
    <property type="component" value="Unassembled WGS sequence"/>
</dbReference>
<reference evidence="3 6" key="2">
    <citation type="submission" date="2020-07" db="EMBL/GenBank/DDBJ databases">
        <authorList>
            <person name="Feng H."/>
        </authorList>
    </citation>
    <scope>NUCLEOTIDE SEQUENCE [LARGE SCALE GENOMIC DNA]</scope>
    <source>
        <strain evidence="6">s-12</strain>
        <strain evidence="3">S-12</strain>
    </source>
</reference>
<comment type="caution">
    <text evidence="4">The sequence shown here is derived from an EMBL/GenBank/DDBJ whole genome shotgun (WGS) entry which is preliminary data.</text>
</comment>
<proteinExistence type="inferred from homology"/>
<keyword evidence="5" id="KW-1185">Reference proteome</keyword>
<evidence type="ECO:0000256" key="1">
    <source>
        <dbReference type="ARBA" id="ARBA00034117"/>
    </source>
</evidence>
<protein>
    <recommendedName>
        <fullName evidence="2">LXG domain-containing protein</fullName>
    </recommendedName>
</protein>
<evidence type="ECO:0000313" key="4">
    <source>
        <dbReference type="EMBL" id="NEY81377.1"/>
    </source>
</evidence>
<accession>A0A6B3VYJ8</accession>
<gene>
    <name evidence="4" type="ORF">G4D64_07575</name>
    <name evidence="3" type="ORF">H1Z61_07960</name>
</gene>
<dbReference type="InterPro" id="IPR006829">
    <property type="entry name" value="LXG_dom"/>
</dbReference>
<dbReference type="EMBL" id="JACEIO010000015">
    <property type="protein sequence ID" value="MBA4537080.1"/>
    <property type="molecule type" value="Genomic_DNA"/>
</dbReference>
<evidence type="ECO:0000259" key="2">
    <source>
        <dbReference type="Pfam" id="PF04740"/>
    </source>
</evidence>
<name>A0A6B3VYJ8_9BACI</name>
<evidence type="ECO:0000313" key="3">
    <source>
        <dbReference type="EMBL" id="MBA4537080.1"/>
    </source>
</evidence>
<dbReference type="Proteomes" id="UP000570010">
    <property type="component" value="Unassembled WGS sequence"/>
</dbReference>
<organism evidence="4 5">
    <name type="scientific">Bacillus aquiflavi</name>
    <dbReference type="NCBI Taxonomy" id="2672567"/>
    <lineage>
        <taxon>Bacteria</taxon>
        <taxon>Bacillati</taxon>
        <taxon>Bacillota</taxon>
        <taxon>Bacilli</taxon>
        <taxon>Bacillales</taxon>
        <taxon>Bacillaceae</taxon>
        <taxon>Bacillus</taxon>
    </lineage>
</organism>
<evidence type="ECO:0000313" key="6">
    <source>
        <dbReference type="Proteomes" id="UP000570010"/>
    </source>
</evidence>
<reference evidence="4 5" key="1">
    <citation type="submission" date="2020-02" db="EMBL/GenBank/DDBJ databases">
        <title>Bacillus aquiflavi sp. nov., isolated from yellow water of strong flavor Chinese baijiu in Yibin region of China.</title>
        <authorList>
            <person name="Xie J."/>
        </authorList>
    </citation>
    <scope>NUCLEOTIDE SEQUENCE [LARGE SCALE GENOMIC DNA]</scope>
    <source>
        <strain evidence="4 5">3H-10</strain>
    </source>
</reference>
<dbReference type="AlphaFoldDB" id="A0A6B3VYJ8"/>